<dbReference type="AlphaFoldDB" id="A0AA41CD04"/>
<name>A0AA41CD04_STEMA</name>
<evidence type="ECO:0000313" key="2">
    <source>
        <dbReference type="Proteomes" id="UP000634179"/>
    </source>
</evidence>
<gene>
    <name evidence="1" type="ORF">I5V89_04475</name>
</gene>
<dbReference type="EMBL" id="JADUOV010000002">
    <property type="protein sequence ID" value="MBH1789129.1"/>
    <property type="molecule type" value="Genomic_DNA"/>
</dbReference>
<dbReference type="Proteomes" id="UP000634179">
    <property type="component" value="Unassembled WGS sequence"/>
</dbReference>
<proteinExistence type="predicted"/>
<reference evidence="1" key="1">
    <citation type="submission" date="2020-11" db="EMBL/GenBank/DDBJ databases">
        <title>Enhanced detection system for hospital associated transmission using whole genome sequencing surveillance.</title>
        <authorList>
            <person name="Harrison L.H."/>
            <person name="Van Tyne D."/>
            <person name="Marsh J.W."/>
            <person name="Griffith M.P."/>
            <person name="Snyder D.J."/>
            <person name="Cooper V.S."/>
            <person name="Mustapha M."/>
        </authorList>
    </citation>
    <scope>NUCLEOTIDE SEQUENCE</scope>
    <source>
        <strain evidence="1">STEN00053</strain>
    </source>
</reference>
<comment type="caution">
    <text evidence="1">The sequence shown here is derived from an EMBL/GenBank/DDBJ whole genome shotgun (WGS) entry which is preliminary data.</text>
</comment>
<sequence>MPIGLCCVCDEPLDLADAGVCKTCGNGFCWNDCGEWHRGEHTCSTCMDADDGDQEDDEEDTNG</sequence>
<evidence type="ECO:0000313" key="1">
    <source>
        <dbReference type="EMBL" id="MBH1789129.1"/>
    </source>
</evidence>
<accession>A0AA41CD04</accession>
<organism evidence="1 2">
    <name type="scientific">Stenotrophomonas maltophilia</name>
    <name type="common">Pseudomonas maltophilia</name>
    <name type="synonym">Xanthomonas maltophilia</name>
    <dbReference type="NCBI Taxonomy" id="40324"/>
    <lineage>
        <taxon>Bacteria</taxon>
        <taxon>Pseudomonadati</taxon>
        <taxon>Pseudomonadota</taxon>
        <taxon>Gammaproteobacteria</taxon>
        <taxon>Lysobacterales</taxon>
        <taxon>Lysobacteraceae</taxon>
        <taxon>Stenotrophomonas</taxon>
        <taxon>Stenotrophomonas maltophilia group</taxon>
    </lineage>
</organism>
<protein>
    <submittedName>
        <fullName evidence="1">Uncharacterized protein</fullName>
    </submittedName>
</protein>